<protein>
    <submittedName>
        <fullName evidence="2">Uncharacterized protein</fullName>
    </submittedName>
</protein>
<gene>
    <name evidence="2" type="ORF">TA17185</name>
</gene>
<evidence type="ECO:0000313" key="2">
    <source>
        <dbReference type="EMBL" id="CAI76091.1"/>
    </source>
</evidence>
<keyword evidence="3" id="KW-1185">Reference proteome</keyword>
<keyword evidence="1" id="KW-0472">Membrane</keyword>
<dbReference type="EMBL" id="CR940353">
    <property type="protein sequence ID" value="CAI76091.1"/>
    <property type="molecule type" value="Genomic_DNA"/>
</dbReference>
<dbReference type="OrthoDB" id="10387632at2759"/>
<dbReference type="Proteomes" id="UP000001950">
    <property type="component" value="Chromosome 4"/>
</dbReference>
<dbReference type="KEGG" id="tan:TA17185"/>
<dbReference type="InParanoid" id="Q4UAR0"/>
<dbReference type="AlphaFoldDB" id="Q4UAR0"/>
<accession>Q4UAR0</accession>
<keyword evidence="1" id="KW-1133">Transmembrane helix</keyword>
<evidence type="ECO:0000256" key="1">
    <source>
        <dbReference type="SAM" id="Phobius"/>
    </source>
</evidence>
<dbReference type="eggNOG" id="ENOG502TN0P">
    <property type="taxonomic scope" value="Eukaryota"/>
</dbReference>
<dbReference type="RefSeq" id="XP_952717.1">
    <property type="nucleotide sequence ID" value="XM_947624.1"/>
</dbReference>
<reference evidence="2 3" key="1">
    <citation type="journal article" date="2005" name="Science">
        <title>Genome of the host-cell transforming parasite Theileria annulata compared with T. parva.</title>
        <authorList>
            <person name="Pain A."/>
            <person name="Renauld H."/>
            <person name="Berriman M."/>
            <person name="Murphy L."/>
            <person name="Yeats C.A."/>
            <person name="Weir W."/>
            <person name="Kerhornou A."/>
            <person name="Aslett M."/>
            <person name="Bishop R."/>
            <person name="Bouchier C."/>
            <person name="Cochet M."/>
            <person name="Coulson R.M.R."/>
            <person name="Cronin A."/>
            <person name="de Villiers E.P."/>
            <person name="Fraser A."/>
            <person name="Fosker N."/>
            <person name="Gardner M."/>
            <person name="Goble A."/>
            <person name="Griffiths-Jones S."/>
            <person name="Harris D.E."/>
            <person name="Katzer F."/>
            <person name="Larke N."/>
            <person name="Lord A."/>
            <person name="Maser P."/>
            <person name="McKellar S."/>
            <person name="Mooney P."/>
            <person name="Morton F."/>
            <person name="Nene V."/>
            <person name="O'Neil S."/>
            <person name="Price C."/>
            <person name="Quail M.A."/>
            <person name="Rabbinowitsch E."/>
            <person name="Rawlings N.D."/>
            <person name="Rutter S."/>
            <person name="Saunders D."/>
            <person name="Seeger K."/>
            <person name="Shah T."/>
            <person name="Squares R."/>
            <person name="Squares S."/>
            <person name="Tivey A."/>
            <person name="Walker A.R."/>
            <person name="Woodward J."/>
            <person name="Dobbelaere D.A.E."/>
            <person name="Langsley G."/>
            <person name="Rajandream M.A."/>
            <person name="McKeever D."/>
            <person name="Shiels B."/>
            <person name="Tait A."/>
            <person name="Barrell B.G."/>
            <person name="Hall N."/>
        </authorList>
    </citation>
    <scope>NUCLEOTIDE SEQUENCE [LARGE SCALE GENOMIC DNA]</scope>
    <source>
        <strain evidence="3">Ankara</strain>
    </source>
</reference>
<organism evidence="2 3">
    <name type="scientific">Theileria annulata</name>
    <dbReference type="NCBI Taxonomy" id="5874"/>
    <lineage>
        <taxon>Eukaryota</taxon>
        <taxon>Sar</taxon>
        <taxon>Alveolata</taxon>
        <taxon>Apicomplexa</taxon>
        <taxon>Aconoidasida</taxon>
        <taxon>Piroplasmida</taxon>
        <taxon>Theileriidae</taxon>
        <taxon>Theileria</taxon>
    </lineage>
</organism>
<dbReference type="OMA" id="NTLWKSD"/>
<keyword evidence="1" id="KW-0812">Transmembrane</keyword>
<name>Q4UAR0_THEAN</name>
<feature type="transmembrane region" description="Helical" evidence="1">
    <location>
        <begin position="246"/>
        <end position="274"/>
    </location>
</feature>
<dbReference type="VEuPathDB" id="PiroplasmaDB:TA17185"/>
<dbReference type="GeneID" id="3862593"/>
<proteinExistence type="predicted"/>
<sequence length="295" mass="34397">MLNELVVFIYILSKFAICRLDSQDFKVVIESGKNLVERNLSSLKQESNKEVEKYQFNNHDKCVVVKYQNTPFWELEDQYPRALILLDNEVKIECDENCYYKYVYSSGNFKLKSCKKPIEKSKEPPEIKVDCANYKLFSYYKEEPPLKTIYYFNSMCTEILYNQNTLWKSDGSEYPKSMNYRENKIVLTFDDNIIVYKKEGGVWNSTTTTLSDIDTKSLRGSVDPSEDQNTKNKKDKFLRSETIVDALALVLIISILSMIIVVLILVLSYGFTFLSNKKAKKMTQLAPIEEVMTYH</sequence>
<evidence type="ECO:0000313" key="3">
    <source>
        <dbReference type="Proteomes" id="UP000001950"/>
    </source>
</evidence>